<dbReference type="PROSITE" id="PS50157">
    <property type="entry name" value="ZINC_FINGER_C2H2_2"/>
    <property type="match status" value="1"/>
</dbReference>
<reference evidence="8" key="1">
    <citation type="submission" date="2025-08" db="UniProtKB">
        <authorList>
            <consortium name="Ensembl"/>
        </authorList>
    </citation>
    <scope>IDENTIFICATION</scope>
</reference>
<dbReference type="InterPro" id="IPR013087">
    <property type="entry name" value="Znf_C2H2_type"/>
</dbReference>
<name>A0A8D1TB20_PIG</name>
<sequence>DPRVKAVQYLQQPEGLAFFYIPKIKSAPARKEEQPLKKRIKRTQTLNLSSVVLKGSVSLPPRHSLAVFTPLATPGMSPESSSQSRSPTRWESDKQQRDQKVSMSDESWTTFSALTSDVMISQKCIDIGHPKSFICPRPGCKKDYKNLEGIRKHTKKSHAGQVRGKKKFRCTCRRSYETAQGLRRHELDNFHIPKSSHKIRKMCQQ</sequence>
<evidence type="ECO:0000256" key="1">
    <source>
        <dbReference type="ARBA" id="ARBA00022723"/>
    </source>
</evidence>
<dbReference type="Proteomes" id="UP000694571">
    <property type="component" value="Unplaced"/>
</dbReference>
<dbReference type="GO" id="GO:0008270">
    <property type="term" value="F:zinc ion binding"/>
    <property type="evidence" value="ECO:0007669"/>
    <property type="project" value="UniProtKB-KW"/>
</dbReference>
<feature type="compositionally biased region" description="Low complexity" evidence="6">
    <location>
        <begin position="77"/>
        <end position="87"/>
    </location>
</feature>
<organism evidence="8 9">
    <name type="scientific">Sus scrofa</name>
    <name type="common">Pig</name>
    <dbReference type="NCBI Taxonomy" id="9823"/>
    <lineage>
        <taxon>Eukaryota</taxon>
        <taxon>Metazoa</taxon>
        <taxon>Chordata</taxon>
        <taxon>Craniata</taxon>
        <taxon>Vertebrata</taxon>
        <taxon>Euteleostomi</taxon>
        <taxon>Mammalia</taxon>
        <taxon>Eutheria</taxon>
        <taxon>Laurasiatheria</taxon>
        <taxon>Artiodactyla</taxon>
        <taxon>Suina</taxon>
        <taxon>Suidae</taxon>
        <taxon>Sus</taxon>
    </lineage>
</organism>
<accession>A0A8D1TB20</accession>
<dbReference type="PANTHER" id="PTHR23057">
    <property type="entry name" value="JUXTAPOSED WITH ANOTHER ZINC FINGER PROTEIN 1"/>
    <property type="match status" value="1"/>
</dbReference>
<keyword evidence="2" id="KW-0677">Repeat</keyword>
<evidence type="ECO:0000256" key="3">
    <source>
        <dbReference type="ARBA" id="ARBA00022771"/>
    </source>
</evidence>
<evidence type="ECO:0000313" key="8">
    <source>
        <dbReference type="Ensembl" id="ENSSSCP00050014404.1"/>
    </source>
</evidence>
<keyword evidence="1" id="KW-0479">Metal-binding</keyword>
<dbReference type="Ensembl" id="ENSSSCT00050034601.1">
    <property type="protein sequence ID" value="ENSSSCP00050014404.1"/>
    <property type="gene ID" value="ENSSSCG00050025677.1"/>
</dbReference>
<evidence type="ECO:0000256" key="2">
    <source>
        <dbReference type="ARBA" id="ARBA00022737"/>
    </source>
</evidence>
<evidence type="ECO:0000313" key="9">
    <source>
        <dbReference type="Proteomes" id="UP000694571"/>
    </source>
</evidence>
<proteinExistence type="predicted"/>
<dbReference type="PROSITE" id="PS00028">
    <property type="entry name" value="ZINC_FINGER_C2H2_1"/>
    <property type="match status" value="1"/>
</dbReference>
<evidence type="ECO:0000259" key="7">
    <source>
        <dbReference type="PROSITE" id="PS50157"/>
    </source>
</evidence>
<dbReference type="AlphaFoldDB" id="A0A8D1TB20"/>
<feature type="domain" description="C2H2-type" evidence="7">
    <location>
        <begin position="133"/>
        <end position="163"/>
    </location>
</feature>
<feature type="region of interest" description="Disordered" evidence="6">
    <location>
        <begin position="69"/>
        <end position="105"/>
    </location>
</feature>
<feature type="compositionally biased region" description="Basic and acidic residues" evidence="6">
    <location>
        <begin position="88"/>
        <end position="100"/>
    </location>
</feature>
<evidence type="ECO:0000256" key="6">
    <source>
        <dbReference type="SAM" id="MobiDB-lite"/>
    </source>
</evidence>
<protein>
    <recommendedName>
        <fullName evidence="7">C2H2-type domain-containing protein</fullName>
    </recommendedName>
</protein>
<keyword evidence="4" id="KW-0862">Zinc</keyword>
<evidence type="ECO:0000256" key="5">
    <source>
        <dbReference type="PROSITE-ProRule" id="PRU00042"/>
    </source>
</evidence>
<evidence type="ECO:0000256" key="4">
    <source>
        <dbReference type="ARBA" id="ARBA00022833"/>
    </source>
</evidence>
<keyword evidence="3 5" id="KW-0863">Zinc-finger</keyword>
<dbReference type="PANTHER" id="PTHR23057:SF0">
    <property type="entry name" value="JUXTAPOSED WITH ANOTHER ZINC FINGER PROTEIN 1"/>
    <property type="match status" value="1"/>
</dbReference>
<dbReference type="InterPro" id="IPR051580">
    <property type="entry name" value="ZnF-Chromatin_assoc"/>
</dbReference>